<sequence>MKHSCNGNGFNGNSFNVNSCNGGSCSGVMHQRIEVLDGVRGFAILGILMLNISGFALPYAAYMNLFYKDFVPFPDIVTWSVLNTFTQGKFLFILTLLFGASLELLRQRGREWNIPRLLILAAIGLLHGILLWDGDILLFYGIIGLLAWHFINSRRKLFGTAITFYVFGVMMFYLLGLFPIEENTSFWFPTPEDIFHESYWKTQGGLLAMAHRIRQISGMIIVLAVQYGWQLIGAMLLGAMLLRSGWLKGEFSARHYRLLALCFIPVGLIFQGIALSIQFLSPHSYFMLWTVRYTITELATPLLGLAYIALIYGFWPVISRWRVTFWLQQVGKMALSSYLLQTLICTTLFYRFELFNQFTRLELMAFVPFIWALNILFACWWLKRYSQGPMEQLWRYLTAKLV</sequence>
<dbReference type="STRING" id="1427518.XSR1_290001"/>
<feature type="transmembrane region" description="Helical" evidence="1">
    <location>
        <begin position="363"/>
        <end position="382"/>
    </location>
</feature>
<evidence type="ECO:0000256" key="1">
    <source>
        <dbReference type="SAM" id="Phobius"/>
    </source>
</evidence>
<feature type="transmembrane region" description="Helical" evidence="1">
    <location>
        <begin position="39"/>
        <end position="61"/>
    </location>
</feature>
<feature type="transmembrane region" description="Helical" evidence="1">
    <location>
        <begin position="330"/>
        <end position="351"/>
    </location>
</feature>
<feature type="transmembrane region" description="Helical" evidence="1">
    <location>
        <begin position="216"/>
        <end position="237"/>
    </location>
</feature>
<feature type="transmembrane region" description="Helical" evidence="1">
    <location>
        <begin position="299"/>
        <end position="318"/>
    </location>
</feature>
<organism evidence="3 4">
    <name type="scientific">Xenorhabdus szentirmaii DSM 16338</name>
    <dbReference type="NCBI Taxonomy" id="1427518"/>
    <lineage>
        <taxon>Bacteria</taxon>
        <taxon>Pseudomonadati</taxon>
        <taxon>Pseudomonadota</taxon>
        <taxon>Gammaproteobacteria</taxon>
        <taxon>Enterobacterales</taxon>
        <taxon>Morganellaceae</taxon>
        <taxon>Xenorhabdus</taxon>
    </lineage>
</organism>
<feature type="domain" description="DUF418" evidence="2">
    <location>
        <begin position="241"/>
        <end position="399"/>
    </location>
</feature>
<proteinExistence type="predicted"/>
<dbReference type="Pfam" id="PF04235">
    <property type="entry name" value="DUF418"/>
    <property type="match status" value="1"/>
</dbReference>
<keyword evidence="1" id="KW-1133">Transmembrane helix</keyword>
<dbReference type="EMBL" id="CBXF010000087">
    <property type="protein sequence ID" value="CDL83078.1"/>
    <property type="molecule type" value="Genomic_DNA"/>
</dbReference>
<keyword evidence="4" id="KW-1185">Reference proteome</keyword>
<accession>W1IZ23</accession>
<dbReference type="AlphaFoldDB" id="W1IZ23"/>
<feature type="transmembrane region" description="Helical" evidence="1">
    <location>
        <begin position="114"/>
        <end position="130"/>
    </location>
</feature>
<dbReference type="InterPro" id="IPR007349">
    <property type="entry name" value="DUF418"/>
</dbReference>
<protein>
    <recommendedName>
        <fullName evidence="2">DUF418 domain-containing protein</fullName>
    </recommendedName>
</protein>
<feature type="transmembrane region" description="Helical" evidence="1">
    <location>
        <begin position="258"/>
        <end position="279"/>
    </location>
</feature>
<name>W1IZ23_9GAMM</name>
<dbReference type="NCBIfam" id="NF008093">
    <property type="entry name" value="PRK10835.1"/>
    <property type="match status" value="1"/>
</dbReference>
<dbReference type="PANTHER" id="PTHR30590:SF2">
    <property type="entry name" value="INNER MEMBRANE PROTEIN"/>
    <property type="match status" value="1"/>
</dbReference>
<evidence type="ECO:0000313" key="3">
    <source>
        <dbReference type="EMBL" id="CDL83078.1"/>
    </source>
</evidence>
<comment type="caution">
    <text evidence="3">The sequence shown here is derived from an EMBL/GenBank/DDBJ whole genome shotgun (WGS) entry which is preliminary data.</text>
</comment>
<gene>
    <name evidence="3" type="ORF">XSR1_290001</name>
</gene>
<feature type="transmembrane region" description="Helical" evidence="1">
    <location>
        <begin position="136"/>
        <end position="151"/>
    </location>
</feature>
<dbReference type="InterPro" id="IPR052529">
    <property type="entry name" value="Bact_Transport_Assoc"/>
</dbReference>
<reference evidence="3" key="1">
    <citation type="submission" date="2013-11" db="EMBL/GenBank/DDBJ databases">
        <title>Draft genome sequence and annotation of the entomopathogenic bacteria, Xenorhabdus cabanillasi strain JM26 and Xenorhabdus szentirmai strain DSM 16338.</title>
        <authorList>
            <person name="Gualtieri M."/>
            <person name="Ogier J.C."/>
            <person name="Pages S."/>
            <person name="Givaudan A."/>
            <person name="Gaudriault S."/>
        </authorList>
    </citation>
    <scope>NUCLEOTIDE SEQUENCE [LARGE SCALE GENOMIC DNA]</scope>
    <source>
        <strain evidence="3">DSM 16338</strain>
    </source>
</reference>
<dbReference type="Proteomes" id="UP000019202">
    <property type="component" value="Unassembled WGS sequence"/>
</dbReference>
<evidence type="ECO:0000259" key="2">
    <source>
        <dbReference type="Pfam" id="PF04235"/>
    </source>
</evidence>
<keyword evidence="1" id="KW-0472">Membrane</keyword>
<dbReference type="PANTHER" id="PTHR30590">
    <property type="entry name" value="INNER MEMBRANE PROTEIN"/>
    <property type="match status" value="1"/>
</dbReference>
<keyword evidence="1" id="KW-0812">Transmembrane</keyword>
<evidence type="ECO:0000313" key="4">
    <source>
        <dbReference type="Proteomes" id="UP000019202"/>
    </source>
</evidence>
<feature type="transmembrane region" description="Helical" evidence="1">
    <location>
        <begin position="81"/>
        <end position="102"/>
    </location>
</feature>
<feature type="transmembrane region" description="Helical" evidence="1">
    <location>
        <begin position="158"/>
        <end position="180"/>
    </location>
</feature>